<evidence type="ECO:0000256" key="6">
    <source>
        <dbReference type="ARBA" id="ARBA00023134"/>
    </source>
</evidence>
<dbReference type="Pfam" id="PF14714">
    <property type="entry name" value="KH_dom-like"/>
    <property type="match status" value="1"/>
</dbReference>
<dbReference type="PANTHER" id="PTHR43834:SF6">
    <property type="entry name" value="GTPASE DER"/>
    <property type="match status" value="1"/>
</dbReference>
<dbReference type="InterPro" id="IPR006073">
    <property type="entry name" value="GTP-bd"/>
</dbReference>
<evidence type="ECO:0000256" key="2">
    <source>
        <dbReference type="ARBA" id="ARBA00020953"/>
    </source>
</evidence>
<dbReference type="InterPro" id="IPR005225">
    <property type="entry name" value="Small_GTP-bd"/>
</dbReference>
<dbReference type="InterPro" id="IPR032859">
    <property type="entry name" value="KH_dom-like"/>
</dbReference>
<feature type="domain" description="G" evidence="9">
    <location>
        <begin position="222"/>
        <end position="328"/>
    </location>
</feature>
<accession>A0A0H5RMT2</accession>
<evidence type="ECO:0000259" key="9">
    <source>
        <dbReference type="Pfam" id="PF01926"/>
    </source>
</evidence>
<keyword evidence="6 7" id="KW-0342">GTP-binding</keyword>
<feature type="domain" description="G" evidence="9">
    <location>
        <begin position="27"/>
        <end position="136"/>
    </location>
</feature>
<feature type="non-terminal residue" evidence="11">
    <location>
        <position position="1"/>
    </location>
</feature>
<evidence type="ECO:0000256" key="8">
    <source>
        <dbReference type="SAM" id="MobiDB-lite"/>
    </source>
</evidence>
<evidence type="ECO:0000256" key="5">
    <source>
        <dbReference type="ARBA" id="ARBA00022741"/>
    </source>
</evidence>
<comment type="similarity">
    <text evidence="1 7">Belongs to the TRAFAC class TrmE-Era-EngA-EngB-Septin-like GTPase superfamily. EngA (Der) GTPase family.</text>
</comment>
<evidence type="ECO:0000256" key="4">
    <source>
        <dbReference type="ARBA" id="ARBA00022737"/>
    </source>
</evidence>
<dbReference type="HAMAP" id="MF_00195">
    <property type="entry name" value="GTPase_Der"/>
    <property type="match status" value="1"/>
</dbReference>
<evidence type="ECO:0000256" key="3">
    <source>
        <dbReference type="ARBA" id="ARBA00022517"/>
    </source>
</evidence>
<reference evidence="11" key="1">
    <citation type="submission" date="2015-04" db="EMBL/GenBank/DDBJ databases">
        <title>The genome sequence of the plant pathogenic Rhizarian Plasmodiophora brassicae reveals insights in its biotrophic life cycle and the origin of chitin synthesis.</title>
        <authorList>
            <person name="Schwelm A."/>
            <person name="Fogelqvist J."/>
            <person name="Knaust A."/>
            <person name="Julke S."/>
            <person name="Lilja T."/>
            <person name="Dhandapani V."/>
            <person name="Bonilla-Rosso G."/>
            <person name="Karlsson M."/>
            <person name="Shevchenko A."/>
            <person name="Choi S.R."/>
            <person name="Kim H.G."/>
            <person name="Park J.Y."/>
            <person name="Lim Y.P."/>
            <person name="Ludwig-Muller J."/>
            <person name="Dixelius C."/>
        </authorList>
    </citation>
    <scope>NUCLEOTIDE SEQUENCE</scope>
    <source>
        <tissue evidence="11">Potato root galls</tissue>
    </source>
</reference>
<dbReference type="Gene3D" id="3.30.300.20">
    <property type="match status" value="1"/>
</dbReference>
<evidence type="ECO:0000256" key="7">
    <source>
        <dbReference type="RuleBase" id="RU004481"/>
    </source>
</evidence>
<dbReference type="InterPro" id="IPR016484">
    <property type="entry name" value="GTPase_Der"/>
</dbReference>
<organism evidence="11">
    <name type="scientific">Spongospora subterranea</name>
    <dbReference type="NCBI Taxonomy" id="70186"/>
    <lineage>
        <taxon>Eukaryota</taxon>
        <taxon>Sar</taxon>
        <taxon>Rhizaria</taxon>
        <taxon>Endomyxa</taxon>
        <taxon>Phytomyxea</taxon>
        <taxon>Plasmodiophorida</taxon>
        <taxon>Plasmodiophoridae</taxon>
        <taxon>Spongospora</taxon>
    </lineage>
</organism>
<feature type="domain" description="GTPase Der C-terminal KH-domain-like" evidence="10">
    <location>
        <begin position="418"/>
        <end position="499"/>
    </location>
</feature>
<keyword evidence="4 7" id="KW-0677">Repeat</keyword>
<keyword evidence="5 7" id="KW-0547">Nucleotide-binding</keyword>
<dbReference type="GO" id="GO:0042254">
    <property type="term" value="P:ribosome biogenesis"/>
    <property type="evidence" value="ECO:0007669"/>
    <property type="project" value="UniProtKB-KW"/>
</dbReference>
<evidence type="ECO:0000313" key="11">
    <source>
        <dbReference type="EMBL" id="CRZ10034.1"/>
    </source>
</evidence>
<dbReference type="InterPro" id="IPR027417">
    <property type="entry name" value="P-loop_NTPase"/>
</dbReference>
<dbReference type="AlphaFoldDB" id="A0A0H5RMT2"/>
<dbReference type="NCBIfam" id="TIGR03594">
    <property type="entry name" value="GTPase_EngA"/>
    <property type="match status" value="1"/>
</dbReference>
<dbReference type="PIRSF" id="PIRSF006485">
    <property type="entry name" value="GTP-binding_EngA"/>
    <property type="match status" value="1"/>
</dbReference>
<feature type="compositionally biased region" description="Polar residues" evidence="8">
    <location>
        <begin position="506"/>
        <end position="530"/>
    </location>
</feature>
<dbReference type="Pfam" id="PF01926">
    <property type="entry name" value="MMR_HSR1"/>
    <property type="match status" value="2"/>
</dbReference>
<dbReference type="EMBL" id="HACM01009592">
    <property type="protein sequence ID" value="CRZ10034.1"/>
    <property type="molecule type" value="Transcribed_RNA"/>
</dbReference>
<protein>
    <recommendedName>
        <fullName evidence="2 7">GTPase Der</fullName>
    </recommendedName>
</protein>
<dbReference type="SUPFAM" id="SSF52540">
    <property type="entry name" value="P-loop containing nucleoside triphosphate hydrolases"/>
    <property type="match status" value="2"/>
</dbReference>
<feature type="region of interest" description="Disordered" evidence="8">
    <location>
        <begin position="504"/>
        <end position="530"/>
    </location>
</feature>
<name>A0A0H5RMT2_9EUKA</name>
<proteinExistence type="inferred from homology"/>
<dbReference type="InterPro" id="IPR015946">
    <property type="entry name" value="KH_dom-like_a/b"/>
</dbReference>
<sequence>AFAGGISSVLRRCLSDVASLPSVGLPRVAVIGRPNCGKSTLFNRLACRRLALVDERPGMTRDRLETRVSLFDLRFTLMDTPGLDDTKSLGCIEQDMMFQSQLAAEKSDVVLFVIDGREGVTVQDEYFARWLRRHLASRRHPDCATAVPTKVILVANKCEGHLPEATLLEAERLGFGPALPISALQGDGRIGLFNALRDAFEAIPPQILRHDEAATEGERLRLAFVGRQNVGKSTLVNGLLRDPQRCLTGPMPGMTRDSIVSKMRYQDQEFDLIDTAGISGVTPASFAKHESMDVLGMSQSLRSMRFANVIALVLDTSIFVDDIALAEKSNIITLPRRELAIAKHVLDNGRCLVIVANKWDKVPAASKSRLKLRLEDAFATAIPESRGIPVVPISALHQGNITSVLAEAVQSHRSWNGRISTGLLNRWLAEWLRSATLPLGKGGRRLRLRYLTQVKARPPTFAAFGSRGLGDHPNFERQLIQGLRAEFALEGVPIRFVFRSPENPFASPNASITSNPSSRTRPLKSSSNKT</sequence>
<dbReference type="PANTHER" id="PTHR43834">
    <property type="entry name" value="GTPASE DER"/>
    <property type="match status" value="1"/>
</dbReference>
<dbReference type="NCBIfam" id="TIGR00231">
    <property type="entry name" value="small_GTP"/>
    <property type="match status" value="2"/>
</dbReference>
<dbReference type="GO" id="GO:0005525">
    <property type="term" value="F:GTP binding"/>
    <property type="evidence" value="ECO:0007669"/>
    <property type="project" value="UniProtKB-KW"/>
</dbReference>
<keyword evidence="3" id="KW-0690">Ribosome biogenesis</keyword>
<evidence type="ECO:0000259" key="10">
    <source>
        <dbReference type="Pfam" id="PF14714"/>
    </source>
</evidence>
<dbReference type="Gene3D" id="3.40.50.300">
    <property type="entry name" value="P-loop containing nucleotide triphosphate hydrolases"/>
    <property type="match status" value="2"/>
</dbReference>
<dbReference type="CDD" id="cd01894">
    <property type="entry name" value="EngA1"/>
    <property type="match status" value="1"/>
</dbReference>
<evidence type="ECO:0000256" key="1">
    <source>
        <dbReference type="ARBA" id="ARBA00008279"/>
    </source>
</evidence>
<comment type="function">
    <text evidence="7">GTPase that plays an essential role in the late steps of ribosome biogenesis.</text>
</comment>